<name>A0A8H4RKX0_9HELO</name>
<dbReference type="EMBL" id="JAAMPI010000475">
    <property type="protein sequence ID" value="KAF4631126.1"/>
    <property type="molecule type" value="Genomic_DNA"/>
</dbReference>
<reference evidence="2 3" key="1">
    <citation type="submission" date="2020-03" db="EMBL/GenBank/DDBJ databases">
        <title>Draft Genome Sequence of Cudoniella acicularis.</title>
        <authorList>
            <person name="Buettner E."/>
            <person name="Kellner H."/>
        </authorList>
    </citation>
    <scope>NUCLEOTIDE SEQUENCE [LARGE SCALE GENOMIC DNA]</scope>
    <source>
        <strain evidence="2 3">DSM 108380</strain>
    </source>
</reference>
<sequence length="322" mass="36546">MNDQTNSPSTLWVPTHLESQGYNTYVDANSATRRQLLTDFWKKQEECAKAIDNLQRELRSIPAGQNILLSVTSVQDFKVVLADQFKEDMTSSLSSKGIAKSSIPRRDAQRWLGRFSSEVEFYAQILDIIAGVDTKTVTLVWGAIIVILRVIINRTDLVIQFCETLCKIGSALPRFDPSTLYPTMAMTSYTFEIYLSLISFLIGAVHWCNSSLRHPFRSSIFKPLKLDDEATVERIISLSRALKHETHAQLNSRVQSQTDQLRKLLMEREERTTVDLVQAGSLYKPLASTVYEIRLLALRPPTSDCWDGRDNPAMETCYFPIA</sequence>
<dbReference type="InterPro" id="IPR056125">
    <property type="entry name" value="DUF7708"/>
</dbReference>
<accession>A0A8H4RKX0</accession>
<comment type="caution">
    <text evidence="2">The sequence shown here is derived from an EMBL/GenBank/DDBJ whole genome shotgun (WGS) entry which is preliminary data.</text>
</comment>
<proteinExistence type="predicted"/>
<protein>
    <recommendedName>
        <fullName evidence="1">DUF7708 domain-containing protein</fullName>
    </recommendedName>
</protein>
<keyword evidence="3" id="KW-1185">Reference proteome</keyword>
<evidence type="ECO:0000259" key="1">
    <source>
        <dbReference type="Pfam" id="PF24809"/>
    </source>
</evidence>
<organism evidence="2 3">
    <name type="scientific">Cudoniella acicularis</name>
    <dbReference type="NCBI Taxonomy" id="354080"/>
    <lineage>
        <taxon>Eukaryota</taxon>
        <taxon>Fungi</taxon>
        <taxon>Dikarya</taxon>
        <taxon>Ascomycota</taxon>
        <taxon>Pezizomycotina</taxon>
        <taxon>Leotiomycetes</taxon>
        <taxon>Helotiales</taxon>
        <taxon>Tricladiaceae</taxon>
        <taxon>Cudoniella</taxon>
    </lineage>
</organism>
<dbReference type="Proteomes" id="UP000566819">
    <property type="component" value="Unassembled WGS sequence"/>
</dbReference>
<evidence type="ECO:0000313" key="2">
    <source>
        <dbReference type="EMBL" id="KAF4631126.1"/>
    </source>
</evidence>
<dbReference type="AlphaFoldDB" id="A0A8H4RKX0"/>
<dbReference type="OrthoDB" id="61900at2759"/>
<gene>
    <name evidence="2" type="ORF">G7Y89_g7012</name>
</gene>
<feature type="domain" description="DUF7708" evidence="1">
    <location>
        <begin position="110"/>
        <end position="249"/>
    </location>
</feature>
<evidence type="ECO:0000313" key="3">
    <source>
        <dbReference type="Proteomes" id="UP000566819"/>
    </source>
</evidence>
<dbReference type="Pfam" id="PF24809">
    <property type="entry name" value="DUF7708"/>
    <property type="match status" value="1"/>
</dbReference>